<evidence type="ECO:0000313" key="2">
    <source>
        <dbReference type="EMBL" id="KAG8479415.1"/>
    </source>
</evidence>
<evidence type="ECO:0000256" key="1">
    <source>
        <dbReference type="SAM" id="MobiDB-lite"/>
    </source>
</evidence>
<dbReference type="EMBL" id="JAHUZN010000011">
    <property type="protein sequence ID" value="KAG8479415.1"/>
    <property type="molecule type" value="Genomic_DNA"/>
</dbReference>
<name>A0A8J5YI55_9ROSI</name>
<protein>
    <submittedName>
        <fullName evidence="2">Uncharacterized protein</fullName>
    </submittedName>
</protein>
<feature type="region of interest" description="Disordered" evidence="1">
    <location>
        <begin position="79"/>
        <end position="99"/>
    </location>
</feature>
<accession>A0A8J5YI55</accession>
<comment type="caution">
    <text evidence="2">The sequence shown here is derived from an EMBL/GenBank/DDBJ whole genome shotgun (WGS) entry which is preliminary data.</text>
</comment>
<keyword evidence="3" id="KW-1185">Reference proteome</keyword>
<reference evidence="2 3" key="1">
    <citation type="journal article" date="2021" name="bioRxiv">
        <title>The Gossypium anomalum genome as a resource for cotton improvement and evolutionary analysis of hybrid incompatibility.</title>
        <authorList>
            <person name="Grover C.E."/>
            <person name="Yuan D."/>
            <person name="Arick M.A."/>
            <person name="Miller E.R."/>
            <person name="Hu G."/>
            <person name="Peterson D.G."/>
            <person name="Wendel J.F."/>
            <person name="Udall J.A."/>
        </authorList>
    </citation>
    <scope>NUCLEOTIDE SEQUENCE [LARGE SCALE GENOMIC DNA]</scope>
    <source>
        <strain evidence="2">JFW-Udall</strain>
        <tissue evidence="2">Leaf</tissue>
    </source>
</reference>
<proteinExistence type="predicted"/>
<gene>
    <name evidence="2" type="ORF">CXB51_029124</name>
</gene>
<dbReference type="Proteomes" id="UP000701853">
    <property type="component" value="Chromosome 11"/>
</dbReference>
<evidence type="ECO:0000313" key="3">
    <source>
        <dbReference type="Proteomes" id="UP000701853"/>
    </source>
</evidence>
<organism evidence="2 3">
    <name type="scientific">Gossypium anomalum</name>
    <dbReference type="NCBI Taxonomy" id="47600"/>
    <lineage>
        <taxon>Eukaryota</taxon>
        <taxon>Viridiplantae</taxon>
        <taxon>Streptophyta</taxon>
        <taxon>Embryophyta</taxon>
        <taxon>Tracheophyta</taxon>
        <taxon>Spermatophyta</taxon>
        <taxon>Magnoliopsida</taxon>
        <taxon>eudicotyledons</taxon>
        <taxon>Gunneridae</taxon>
        <taxon>Pentapetalae</taxon>
        <taxon>rosids</taxon>
        <taxon>malvids</taxon>
        <taxon>Malvales</taxon>
        <taxon>Malvaceae</taxon>
        <taxon>Malvoideae</taxon>
        <taxon>Gossypium</taxon>
    </lineage>
</organism>
<dbReference type="AlphaFoldDB" id="A0A8J5YI55"/>
<sequence>MKKLLGLALFSLKMVSNISCYAYFELNRDLVNLLLPILSLLSSSCLLHSGIASSSYNPGILAVDRSIRGKSLLRQIYNRSKSSSKKASKTGRSTSKDSQVQIVTRRGCSSRNKFSKIIQFCKLANLNFVVTGQC</sequence>